<sequence>MNELLARIIDAHGGMDRWNRYEKVEATIVSGGGFFPLKGVAQDPSPRRMTVWLQEERSSVSPYGAPDQRTMFTPDRIAIEKLDGTLVAERGAPRDSFAGHQMSTPWDPLHRAYFNGYALWSYLTTPFLLAMDGVRVEETEAWREGTETWRVLRAYFPGSIETHSLIQDFFFGEDLMLRRHDYNVNIAGGFNAAQLTSDYVVADGIRLPTKRRAYTRGPDRRPILEMLMVSIDISNVRFET</sequence>
<proteinExistence type="predicted"/>
<evidence type="ECO:0000313" key="2">
    <source>
        <dbReference type="Proteomes" id="UP000292958"/>
    </source>
</evidence>
<comment type="caution">
    <text evidence="1">The sequence shown here is derived from an EMBL/GenBank/DDBJ whole genome shotgun (WGS) entry which is preliminary data.</text>
</comment>
<dbReference type="EMBL" id="SHKW01000001">
    <property type="protein sequence ID" value="RZU43634.1"/>
    <property type="molecule type" value="Genomic_DNA"/>
</dbReference>
<dbReference type="AlphaFoldDB" id="A0A4Q7Z190"/>
<gene>
    <name evidence="1" type="ORF">BDD14_5317</name>
</gene>
<dbReference type="OrthoDB" id="8746011at2"/>
<evidence type="ECO:0000313" key="1">
    <source>
        <dbReference type="EMBL" id="RZU43634.1"/>
    </source>
</evidence>
<reference evidence="1 2" key="1">
    <citation type="submission" date="2019-02" db="EMBL/GenBank/DDBJ databases">
        <title>Genomic Encyclopedia of Archaeal and Bacterial Type Strains, Phase II (KMG-II): from individual species to whole genera.</title>
        <authorList>
            <person name="Goeker M."/>
        </authorList>
    </citation>
    <scope>NUCLEOTIDE SEQUENCE [LARGE SCALE GENOMIC DNA]</scope>
    <source>
        <strain evidence="1 2">DSM 18101</strain>
    </source>
</reference>
<organism evidence="1 2">
    <name type="scientific">Edaphobacter modestus</name>
    <dbReference type="NCBI Taxonomy" id="388466"/>
    <lineage>
        <taxon>Bacteria</taxon>
        <taxon>Pseudomonadati</taxon>
        <taxon>Acidobacteriota</taxon>
        <taxon>Terriglobia</taxon>
        <taxon>Terriglobales</taxon>
        <taxon>Acidobacteriaceae</taxon>
        <taxon>Edaphobacter</taxon>
    </lineage>
</organism>
<dbReference type="Proteomes" id="UP000292958">
    <property type="component" value="Unassembled WGS sequence"/>
</dbReference>
<accession>A0A4Q7Z190</accession>
<protein>
    <submittedName>
        <fullName evidence="1">Uncharacterized protein</fullName>
    </submittedName>
</protein>
<name>A0A4Q7Z190_9BACT</name>
<dbReference type="RefSeq" id="WP_130422336.1">
    <property type="nucleotide sequence ID" value="NZ_SHKW01000001.1"/>
</dbReference>
<keyword evidence="2" id="KW-1185">Reference proteome</keyword>